<protein>
    <submittedName>
        <fullName evidence="5">Nicotinamide mononucleotide transporter PnuC</fullName>
    </submittedName>
</protein>
<reference evidence="5 6" key="1">
    <citation type="journal article" date="2015" name="Microbiology (Mosc.)">
        <title>Genomics of the Weissella cibaria species with an examination of its metabolic traits.</title>
        <authorList>
            <person name="Lynch K.M."/>
            <person name="Lucid A."/>
            <person name="Arendt E.K."/>
            <person name="Sleator R.D."/>
            <person name="Lucey B."/>
            <person name="Coffey A."/>
        </authorList>
    </citation>
    <scope>NUCLEOTIDE SEQUENCE [LARGE SCALE GENOMIC DNA]</scope>
    <source>
        <strain evidence="5 6">MG1</strain>
    </source>
</reference>
<dbReference type="Pfam" id="PF04973">
    <property type="entry name" value="NMN_transporter"/>
    <property type="match status" value="1"/>
</dbReference>
<dbReference type="OrthoDB" id="2243757at2"/>
<evidence type="ECO:0000256" key="2">
    <source>
        <dbReference type="ARBA" id="ARBA00022692"/>
    </source>
</evidence>
<evidence type="ECO:0000256" key="1">
    <source>
        <dbReference type="ARBA" id="ARBA00004141"/>
    </source>
</evidence>
<dbReference type="GO" id="GO:0034257">
    <property type="term" value="F:nicotinamide riboside transmembrane transporter activity"/>
    <property type="evidence" value="ECO:0007669"/>
    <property type="project" value="InterPro"/>
</dbReference>
<dbReference type="Proteomes" id="UP000032287">
    <property type="component" value="Unassembled WGS sequence"/>
</dbReference>
<organism evidence="5 6">
    <name type="scientific">Weissella cibaria</name>
    <dbReference type="NCBI Taxonomy" id="137591"/>
    <lineage>
        <taxon>Bacteria</taxon>
        <taxon>Bacillati</taxon>
        <taxon>Bacillota</taxon>
        <taxon>Bacilli</taxon>
        <taxon>Lactobacillales</taxon>
        <taxon>Lactobacillaceae</taxon>
        <taxon>Weissella</taxon>
    </lineage>
</organism>
<evidence type="ECO:0000256" key="3">
    <source>
        <dbReference type="ARBA" id="ARBA00022989"/>
    </source>
</evidence>
<gene>
    <name evidence="5" type="ORF">QX99_00550</name>
</gene>
<dbReference type="KEGG" id="wcb:AO080_00650"/>
<keyword evidence="4" id="KW-0472">Membrane</keyword>
<name>A0A0D1LSJ2_9LACO</name>
<dbReference type="InterPro" id="IPR006419">
    <property type="entry name" value="NMN_transpt_PnuC"/>
</dbReference>
<dbReference type="NCBIfam" id="TIGR01528">
    <property type="entry name" value="NMN_trans_PnuC"/>
    <property type="match status" value="1"/>
</dbReference>
<keyword evidence="3" id="KW-1133">Transmembrane helix</keyword>
<dbReference type="EMBL" id="JWHU01000006">
    <property type="protein sequence ID" value="KIU21862.1"/>
    <property type="molecule type" value="Genomic_DNA"/>
</dbReference>
<evidence type="ECO:0000313" key="5">
    <source>
        <dbReference type="EMBL" id="KIU21862.1"/>
    </source>
</evidence>
<dbReference type="RefSeq" id="WP_043708566.1">
    <property type="nucleotide sequence ID" value="NZ_CBCSCI010000008.1"/>
</dbReference>
<evidence type="ECO:0000256" key="4">
    <source>
        <dbReference type="ARBA" id="ARBA00023136"/>
    </source>
</evidence>
<dbReference type="AlphaFoldDB" id="A0A0D1LSJ2"/>
<keyword evidence="6" id="KW-1185">Reference proteome</keyword>
<dbReference type="eggNOG" id="COG3201">
    <property type="taxonomic scope" value="Bacteria"/>
</dbReference>
<dbReference type="STRING" id="137591.AO080_00650"/>
<accession>A0A0D1LSJ2</accession>
<comment type="caution">
    <text evidence="5">The sequence shown here is derived from an EMBL/GenBank/DDBJ whole genome shotgun (WGS) entry which is preliminary data.</text>
</comment>
<dbReference type="PATRIC" id="fig|137591.25.peg.536"/>
<evidence type="ECO:0000313" key="6">
    <source>
        <dbReference type="Proteomes" id="UP000032287"/>
    </source>
</evidence>
<sequence>MNAPQTSPKFSWEHVAKIFKPSWYVEQMKGWATASYMLLMFGFGFLISQTIANPVTGMAVWTLIAALLGFTTTLAITNARPVNGILGLVSALVYIGLAIEAHNPADAILQFVYIILLDLPVILMPSWSKNVAMNVRKISEVKDRGEKMTFAKTRTFFVLVFVLSFVALYFFEIYITHSPRPLIDAGAAAIGITGAVLTTLRFSEAYYMWFLQGIAQVVLWGMTAAQGDASLVLFFTYMLYMGNDVIAFFASPWFKKSLRVADKED</sequence>
<comment type="subcellular location">
    <subcellularLocation>
        <location evidence="1">Membrane</location>
        <topology evidence="1">Multi-pass membrane protein</topology>
    </subcellularLocation>
</comment>
<dbReference type="GO" id="GO:0016020">
    <property type="term" value="C:membrane"/>
    <property type="evidence" value="ECO:0007669"/>
    <property type="project" value="UniProtKB-SubCell"/>
</dbReference>
<proteinExistence type="predicted"/>
<keyword evidence="2" id="KW-0812">Transmembrane</keyword>